<accession>A0A0D0A814</accession>
<evidence type="ECO:0000313" key="1">
    <source>
        <dbReference type="EMBL" id="KIK37781.1"/>
    </source>
</evidence>
<proteinExistence type="predicted"/>
<organism evidence="1 2">
    <name type="scientific">Suillus luteus UH-Slu-Lm8-n1</name>
    <dbReference type="NCBI Taxonomy" id="930992"/>
    <lineage>
        <taxon>Eukaryota</taxon>
        <taxon>Fungi</taxon>
        <taxon>Dikarya</taxon>
        <taxon>Basidiomycota</taxon>
        <taxon>Agaricomycotina</taxon>
        <taxon>Agaricomycetes</taxon>
        <taxon>Agaricomycetidae</taxon>
        <taxon>Boletales</taxon>
        <taxon>Suillineae</taxon>
        <taxon>Suillaceae</taxon>
        <taxon>Suillus</taxon>
    </lineage>
</organism>
<gene>
    <name evidence="1" type="ORF">CY34DRAFT_92152</name>
</gene>
<dbReference type="OrthoDB" id="2666604at2759"/>
<dbReference type="Proteomes" id="UP000054485">
    <property type="component" value="Unassembled WGS sequence"/>
</dbReference>
<dbReference type="AlphaFoldDB" id="A0A0D0A814"/>
<evidence type="ECO:0000313" key="2">
    <source>
        <dbReference type="Proteomes" id="UP000054485"/>
    </source>
</evidence>
<reference evidence="1 2" key="1">
    <citation type="submission" date="2014-04" db="EMBL/GenBank/DDBJ databases">
        <authorList>
            <consortium name="DOE Joint Genome Institute"/>
            <person name="Kuo A."/>
            <person name="Ruytinx J."/>
            <person name="Rineau F."/>
            <person name="Colpaert J."/>
            <person name="Kohler A."/>
            <person name="Nagy L.G."/>
            <person name="Floudas D."/>
            <person name="Copeland A."/>
            <person name="Barry K.W."/>
            <person name="Cichocki N."/>
            <person name="Veneault-Fourrey C."/>
            <person name="LaButti K."/>
            <person name="Lindquist E.A."/>
            <person name="Lipzen A."/>
            <person name="Lundell T."/>
            <person name="Morin E."/>
            <person name="Murat C."/>
            <person name="Sun H."/>
            <person name="Tunlid A."/>
            <person name="Henrissat B."/>
            <person name="Grigoriev I.V."/>
            <person name="Hibbett D.S."/>
            <person name="Martin F."/>
            <person name="Nordberg H.P."/>
            <person name="Cantor M.N."/>
            <person name="Hua S.X."/>
        </authorList>
    </citation>
    <scope>NUCLEOTIDE SEQUENCE [LARGE SCALE GENOMIC DNA]</scope>
    <source>
        <strain evidence="1 2">UH-Slu-Lm8-n1</strain>
    </source>
</reference>
<feature type="non-terminal residue" evidence="1">
    <location>
        <position position="180"/>
    </location>
</feature>
<dbReference type="EMBL" id="KN835430">
    <property type="protein sequence ID" value="KIK37781.1"/>
    <property type="molecule type" value="Genomic_DNA"/>
</dbReference>
<sequence length="180" mass="20289">MPTQLTRILARSEAQTRQILIDRRSILSPNSLKDLMEAQLVSKAAMALELMEQQNIEYPKELLFVSARRLPHGGVLYELNSKTSAEWFNIAANKSNFLEFYGTNIIIKDRSYHVLMENAPVSFIPYNPAAVADIEKKAGLPPRSIIKTRYIKPIARHNVNQRTAHVAVTFATKEGANQAI</sequence>
<dbReference type="InParanoid" id="A0A0D0A814"/>
<dbReference type="HOGENOM" id="CLU_138300_0_0_1"/>
<reference evidence="2" key="2">
    <citation type="submission" date="2015-01" db="EMBL/GenBank/DDBJ databases">
        <title>Evolutionary Origins and Diversification of the Mycorrhizal Mutualists.</title>
        <authorList>
            <consortium name="DOE Joint Genome Institute"/>
            <consortium name="Mycorrhizal Genomics Consortium"/>
            <person name="Kohler A."/>
            <person name="Kuo A."/>
            <person name="Nagy L.G."/>
            <person name="Floudas D."/>
            <person name="Copeland A."/>
            <person name="Barry K.W."/>
            <person name="Cichocki N."/>
            <person name="Veneault-Fourrey C."/>
            <person name="LaButti K."/>
            <person name="Lindquist E.A."/>
            <person name="Lipzen A."/>
            <person name="Lundell T."/>
            <person name="Morin E."/>
            <person name="Murat C."/>
            <person name="Riley R."/>
            <person name="Ohm R."/>
            <person name="Sun H."/>
            <person name="Tunlid A."/>
            <person name="Henrissat B."/>
            <person name="Grigoriev I.V."/>
            <person name="Hibbett D.S."/>
            <person name="Martin F."/>
        </authorList>
    </citation>
    <scope>NUCLEOTIDE SEQUENCE [LARGE SCALE GENOMIC DNA]</scope>
    <source>
        <strain evidence="2">UH-Slu-Lm8-n1</strain>
    </source>
</reference>
<name>A0A0D0A814_9AGAM</name>
<protein>
    <submittedName>
        <fullName evidence="1">Uncharacterized protein</fullName>
    </submittedName>
</protein>
<keyword evidence="2" id="KW-1185">Reference proteome</keyword>